<gene>
    <name evidence="1" type="ORF">CLV94_0412</name>
</gene>
<evidence type="ECO:0008006" key="3">
    <source>
        <dbReference type="Google" id="ProtNLM"/>
    </source>
</evidence>
<dbReference type="RefSeq" id="WP_121374791.1">
    <property type="nucleotide sequence ID" value="NZ_RBLC01000001.1"/>
</dbReference>
<dbReference type="OrthoDB" id="1450221at2"/>
<proteinExistence type="predicted"/>
<name>A0A495MK39_9FLAO</name>
<dbReference type="Proteomes" id="UP000277579">
    <property type="component" value="Unassembled WGS sequence"/>
</dbReference>
<protein>
    <recommendedName>
        <fullName evidence="3">Prophage protein DUF1660</fullName>
    </recommendedName>
</protein>
<reference evidence="1 2" key="1">
    <citation type="submission" date="2018-10" db="EMBL/GenBank/DDBJ databases">
        <title>Genomic Encyclopedia of Archaeal and Bacterial Type Strains, Phase II (KMG-II): from individual species to whole genera.</title>
        <authorList>
            <person name="Goeker M."/>
        </authorList>
    </citation>
    <scope>NUCLEOTIDE SEQUENCE [LARGE SCALE GENOMIC DNA]</scope>
    <source>
        <strain evidence="1 2">DSM 29537</strain>
    </source>
</reference>
<dbReference type="EMBL" id="RBLC01000001">
    <property type="protein sequence ID" value="RKS25382.1"/>
    <property type="molecule type" value="Genomic_DNA"/>
</dbReference>
<evidence type="ECO:0000313" key="1">
    <source>
        <dbReference type="EMBL" id="RKS25382.1"/>
    </source>
</evidence>
<evidence type="ECO:0000313" key="2">
    <source>
        <dbReference type="Proteomes" id="UP000277579"/>
    </source>
</evidence>
<accession>A0A495MK39</accession>
<dbReference type="AlphaFoldDB" id="A0A495MK39"/>
<organism evidence="1 2">
    <name type="scientific">Flavobacterium endophyticum</name>
    <dbReference type="NCBI Taxonomy" id="1540163"/>
    <lineage>
        <taxon>Bacteria</taxon>
        <taxon>Pseudomonadati</taxon>
        <taxon>Bacteroidota</taxon>
        <taxon>Flavobacteriia</taxon>
        <taxon>Flavobacteriales</taxon>
        <taxon>Flavobacteriaceae</taxon>
        <taxon>Flavobacterium</taxon>
    </lineage>
</organism>
<comment type="caution">
    <text evidence="1">The sequence shown here is derived from an EMBL/GenBank/DDBJ whole genome shotgun (WGS) entry which is preliminary data.</text>
</comment>
<keyword evidence="2" id="KW-1185">Reference proteome</keyword>
<sequence>MNPLTSRHNVLFEKAFCRFFGHKFKTVRKVTDHFKEFECKVCHCHATNDVKGNKIHLSDELKDINKTLNQLYQKRQVAL</sequence>